<organism evidence="2 3">
    <name type="scientific">Carnegiea gigantea</name>
    <dbReference type="NCBI Taxonomy" id="171969"/>
    <lineage>
        <taxon>Eukaryota</taxon>
        <taxon>Viridiplantae</taxon>
        <taxon>Streptophyta</taxon>
        <taxon>Embryophyta</taxon>
        <taxon>Tracheophyta</taxon>
        <taxon>Spermatophyta</taxon>
        <taxon>Magnoliopsida</taxon>
        <taxon>eudicotyledons</taxon>
        <taxon>Gunneridae</taxon>
        <taxon>Pentapetalae</taxon>
        <taxon>Caryophyllales</taxon>
        <taxon>Cactineae</taxon>
        <taxon>Cactaceae</taxon>
        <taxon>Cactoideae</taxon>
        <taxon>Echinocereeae</taxon>
        <taxon>Carnegiea</taxon>
    </lineage>
</organism>
<proteinExistence type="predicted"/>
<feature type="region of interest" description="Disordered" evidence="1">
    <location>
        <begin position="114"/>
        <end position="165"/>
    </location>
</feature>
<feature type="compositionally biased region" description="Basic and acidic residues" evidence="1">
    <location>
        <begin position="114"/>
        <end position="129"/>
    </location>
</feature>
<feature type="compositionally biased region" description="Basic and acidic residues" evidence="1">
    <location>
        <begin position="155"/>
        <end position="165"/>
    </location>
</feature>
<protein>
    <submittedName>
        <fullName evidence="2">Uncharacterized protein</fullName>
    </submittedName>
</protein>
<feature type="compositionally biased region" description="Polar residues" evidence="1">
    <location>
        <begin position="134"/>
        <end position="149"/>
    </location>
</feature>
<sequence length="223" mass="24309">MEYPSRITRKDKGGDPLSMSMCGIVQRSTKSLLRGNEAMKVNPTRISPWVADTEKDINVNRHGDLHSSYSFDPAPPGLVPSNSRGELSISAAMMTSSSEVPKRADAVVVDTKERLGDGHEMDGGGEGKMDFSVGNESRSPPQSLQTTQTGKHKSKGDCDGSDKRHNQNIDNCLGVLNKVMSYEVQSFTPLTPPPPPPLENYDQVKMGGSLPISYYEDYFGKLS</sequence>
<gene>
    <name evidence="2" type="ORF">Cgig2_024202</name>
</gene>
<comment type="caution">
    <text evidence="2">The sequence shown here is derived from an EMBL/GenBank/DDBJ whole genome shotgun (WGS) entry which is preliminary data.</text>
</comment>
<name>A0A9Q1KI90_9CARY</name>
<evidence type="ECO:0000313" key="3">
    <source>
        <dbReference type="Proteomes" id="UP001153076"/>
    </source>
</evidence>
<accession>A0A9Q1KI90</accession>
<evidence type="ECO:0000313" key="2">
    <source>
        <dbReference type="EMBL" id="KAJ8443425.1"/>
    </source>
</evidence>
<dbReference type="AlphaFoldDB" id="A0A9Q1KI90"/>
<dbReference type="EMBL" id="JAKOGI010000119">
    <property type="protein sequence ID" value="KAJ8443425.1"/>
    <property type="molecule type" value="Genomic_DNA"/>
</dbReference>
<dbReference type="Proteomes" id="UP001153076">
    <property type="component" value="Unassembled WGS sequence"/>
</dbReference>
<reference evidence="2" key="1">
    <citation type="submission" date="2022-04" db="EMBL/GenBank/DDBJ databases">
        <title>Carnegiea gigantea Genome sequencing and assembly v2.</title>
        <authorList>
            <person name="Copetti D."/>
            <person name="Sanderson M.J."/>
            <person name="Burquez A."/>
            <person name="Wojciechowski M.F."/>
        </authorList>
    </citation>
    <scope>NUCLEOTIDE SEQUENCE</scope>
    <source>
        <strain evidence="2">SGP5-SGP5p</strain>
        <tissue evidence="2">Aerial part</tissue>
    </source>
</reference>
<evidence type="ECO:0000256" key="1">
    <source>
        <dbReference type="SAM" id="MobiDB-lite"/>
    </source>
</evidence>
<keyword evidence="3" id="KW-1185">Reference proteome</keyword>
<feature type="region of interest" description="Disordered" evidence="1">
    <location>
        <begin position="1"/>
        <end position="20"/>
    </location>
</feature>